<evidence type="ECO:0000313" key="1">
    <source>
        <dbReference type="EMBL" id="CAJ2671467.1"/>
    </source>
</evidence>
<comment type="caution">
    <text evidence="1">The sequence shown here is derived from an EMBL/GenBank/DDBJ whole genome shotgun (WGS) entry which is preliminary data.</text>
</comment>
<name>A0ACB0LPI3_TRIPR</name>
<dbReference type="Proteomes" id="UP001177021">
    <property type="component" value="Unassembled WGS sequence"/>
</dbReference>
<dbReference type="EMBL" id="CASHSV030000615">
    <property type="protein sequence ID" value="CAJ2671467.1"/>
    <property type="molecule type" value="Genomic_DNA"/>
</dbReference>
<accession>A0ACB0LPI3</accession>
<proteinExistence type="predicted"/>
<gene>
    <name evidence="1" type="ORF">MILVUS5_LOCUS35297</name>
</gene>
<sequence>MNILRLENFPRLQILPEWIEGVAETLQTLIIVNIPMLRKLPECLAGMTCLKSLIIADCPLLDYLPSGMKYLTALEALTIDGCPKLCRKCQSYSGHRSLKKEGDLSLATLIYHRTFGMTLRKGLMIMRHESTIEEGDEKADCEGTQVEVSQ</sequence>
<protein>
    <submittedName>
        <fullName evidence="1">Uncharacterized protein</fullName>
    </submittedName>
</protein>
<keyword evidence="2" id="KW-1185">Reference proteome</keyword>
<organism evidence="1 2">
    <name type="scientific">Trifolium pratense</name>
    <name type="common">Red clover</name>
    <dbReference type="NCBI Taxonomy" id="57577"/>
    <lineage>
        <taxon>Eukaryota</taxon>
        <taxon>Viridiplantae</taxon>
        <taxon>Streptophyta</taxon>
        <taxon>Embryophyta</taxon>
        <taxon>Tracheophyta</taxon>
        <taxon>Spermatophyta</taxon>
        <taxon>Magnoliopsida</taxon>
        <taxon>eudicotyledons</taxon>
        <taxon>Gunneridae</taxon>
        <taxon>Pentapetalae</taxon>
        <taxon>rosids</taxon>
        <taxon>fabids</taxon>
        <taxon>Fabales</taxon>
        <taxon>Fabaceae</taxon>
        <taxon>Papilionoideae</taxon>
        <taxon>50 kb inversion clade</taxon>
        <taxon>NPAAA clade</taxon>
        <taxon>Hologalegina</taxon>
        <taxon>IRL clade</taxon>
        <taxon>Trifolieae</taxon>
        <taxon>Trifolium</taxon>
    </lineage>
</organism>
<reference evidence="1" key="1">
    <citation type="submission" date="2023-10" db="EMBL/GenBank/DDBJ databases">
        <authorList>
            <person name="Rodriguez Cubillos JULIANA M."/>
            <person name="De Vega J."/>
        </authorList>
    </citation>
    <scope>NUCLEOTIDE SEQUENCE</scope>
</reference>
<evidence type="ECO:0000313" key="2">
    <source>
        <dbReference type="Proteomes" id="UP001177021"/>
    </source>
</evidence>